<dbReference type="GO" id="GO:0005829">
    <property type="term" value="C:cytosol"/>
    <property type="evidence" value="ECO:0007669"/>
    <property type="project" value="TreeGrafter"/>
</dbReference>
<evidence type="ECO:0000256" key="1">
    <source>
        <dbReference type="SAM" id="MobiDB-lite"/>
    </source>
</evidence>
<dbReference type="NCBIfam" id="TIGR00738">
    <property type="entry name" value="rrf2_super"/>
    <property type="match status" value="1"/>
</dbReference>
<organism evidence="2 3">
    <name type="scientific">Thauera aromatica K172</name>
    <dbReference type="NCBI Taxonomy" id="44139"/>
    <lineage>
        <taxon>Bacteria</taxon>
        <taxon>Pseudomonadati</taxon>
        <taxon>Pseudomonadota</taxon>
        <taxon>Betaproteobacteria</taxon>
        <taxon>Rhodocyclales</taxon>
        <taxon>Zoogloeaceae</taxon>
        <taxon>Thauera</taxon>
    </lineage>
</organism>
<dbReference type="OrthoDB" id="9808360at2"/>
<dbReference type="Pfam" id="PF02082">
    <property type="entry name" value="Rrf2"/>
    <property type="match status" value="1"/>
</dbReference>
<dbReference type="PANTHER" id="PTHR33221">
    <property type="entry name" value="WINGED HELIX-TURN-HELIX TRANSCRIPTIONAL REGULATOR, RRF2 FAMILY"/>
    <property type="match status" value="1"/>
</dbReference>
<dbReference type="RefSeq" id="WP_107220574.1">
    <property type="nucleotide sequence ID" value="NZ_CP028339.1"/>
</dbReference>
<accession>A0A2R4BLW4</accession>
<keyword evidence="3" id="KW-1185">Reference proteome</keyword>
<dbReference type="PROSITE" id="PS51197">
    <property type="entry name" value="HTH_RRF2_2"/>
    <property type="match status" value="1"/>
</dbReference>
<dbReference type="PANTHER" id="PTHR33221:SF2">
    <property type="entry name" value="TRANSCRIPTIONAL REGULATOR"/>
    <property type="match status" value="1"/>
</dbReference>
<dbReference type="InterPro" id="IPR014290">
    <property type="entry name" value="SUF_FeS_clus_asmbl_reg"/>
</dbReference>
<dbReference type="SUPFAM" id="SSF46785">
    <property type="entry name" value="Winged helix' DNA-binding domain"/>
    <property type="match status" value="1"/>
</dbReference>
<dbReference type="KEGG" id="tak:Tharo_1375"/>
<dbReference type="Gene3D" id="1.10.10.10">
    <property type="entry name" value="Winged helix-like DNA-binding domain superfamily/Winged helix DNA-binding domain"/>
    <property type="match status" value="1"/>
</dbReference>
<protein>
    <submittedName>
        <fullName evidence="2">Iron-sulfur cluster regulator IscR</fullName>
    </submittedName>
</protein>
<reference evidence="2 3" key="1">
    <citation type="submission" date="2018-03" db="EMBL/GenBank/DDBJ databases">
        <title>Complete genome sequence of Thauera aromatica, a model organism for studying aromatic compound degradation under denitrifying conditions.</title>
        <authorList>
            <person name="Lo H.-Y."/>
            <person name="Goris T."/>
            <person name="Boll M."/>
            <person name="Mueller J.A."/>
        </authorList>
    </citation>
    <scope>NUCLEOTIDE SEQUENCE [LARGE SCALE GENOMIC DNA]</scope>
    <source>
        <strain evidence="2 3">K172</strain>
    </source>
</reference>
<dbReference type="GO" id="GO:0003700">
    <property type="term" value="F:DNA-binding transcription factor activity"/>
    <property type="evidence" value="ECO:0007669"/>
    <property type="project" value="TreeGrafter"/>
</dbReference>
<sequence>MLRISKLTDYGTLILAHMASRPERLHSATELAETLGLGVPTVSKVLKALGRHALVNSHRGASGGYALARPPQQINMAHIVDALEEQPFGLTECSAGSGLCSLETGCRIRDNWQRINGVVRRALEDVSVADMIHPHGPASSITEHRVHGPEPHPGTARLTRLDHQED</sequence>
<dbReference type="Proteomes" id="UP000241885">
    <property type="component" value="Chromosome"/>
</dbReference>
<dbReference type="EMBL" id="CP028339">
    <property type="protein sequence ID" value="AVR88300.1"/>
    <property type="molecule type" value="Genomic_DNA"/>
</dbReference>
<dbReference type="AlphaFoldDB" id="A0A2R4BLW4"/>
<gene>
    <name evidence="2" type="ORF">Tharo_1375</name>
</gene>
<dbReference type="InterPro" id="IPR000944">
    <property type="entry name" value="Tscrpt_reg_Rrf2"/>
</dbReference>
<evidence type="ECO:0000313" key="3">
    <source>
        <dbReference type="Proteomes" id="UP000241885"/>
    </source>
</evidence>
<dbReference type="NCBIfam" id="TIGR02944">
    <property type="entry name" value="suf_reg_Xantho"/>
    <property type="match status" value="1"/>
</dbReference>
<evidence type="ECO:0000313" key="2">
    <source>
        <dbReference type="EMBL" id="AVR88300.1"/>
    </source>
</evidence>
<dbReference type="InterPro" id="IPR036390">
    <property type="entry name" value="WH_DNA-bd_sf"/>
</dbReference>
<feature type="region of interest" description="Disordered" evidence="1">
    <location>
        <begin position="136"/>
        <end position="166"/>
    </location>
</feature>
<dbReference type="InterPro" id="IPR036388">
    <property type="entry name" value="WH-like_DNA-bd_sf"/>
</dbReference>
<proteinExistence type="predicted"/>
<name>A0A2R4BLW4_THAAR</name>